<gene>
    <name evidence="1" type="ORF">HNQ72_001945</name>
</gene>
<dbReference type="EMBL" id="JACHEG010000002">
    <property type="protein sequence ID" value="MBB6162127.1"/>
    <property type="molecule type" value="Genomic_DNA"/>
</dbReference>
<protein>
    <submittedName>
        <fullName evidence="1">Uncharacterized protein</fullName>
    </submittedName>
</protein>
<accession>A0A7W9Y5B8</accession>
<proteinExistence type="predicted"/>
<reference evidence="1 2" key="1">
    <citation type="submission" date="2020-08" db="EMBL/GenBank/DDBJ databases">
        <title>Genomic Encyclopedia of Type Strains, Phase IV (KMG-IV): sequencing the most valuable type-strain genomes for metagenomic binning, comparative biology and taxonomic classification.</title>
        <authorList>
            <person name="Goeker M."/>
        </authorList>
    </citation>
    <scope>NUCLEOTIDE SEQUENCE [LARGE SCALE GENOMIC DNA]</scope>
    <source>
        <strain evidence="1 2">DSM 100734</strain>
    </source>
</reference>
<comment type="caution">
    <text evidence="1">The sequence shown here is derived from an EMBL/GenBank/DDBJ whole genome shotgun (WGS) entry which is preliminary data.</text>
</comment>
<evidence type="ECO:0000313" key="1">
    <source>
        <dbReference type="EMBL" id="MBB6162127.1"/>
    </source>
</evidence>
<dbReference type="Proteomes" id="UP000547879">
    <property type="component" value="Unassembled WGS sequence"/>
</dbReference>
<organism evidence="1 2">
    <name type="scientific">Rhizobium wenxiniae</name>
    <dbReference type="NCBI Taxonomy" id="1737357"/>
    <lineage>
        <taxon>Bacteria</taxon>
        <taxon>Pseudomonadati</taxon>
        <taxon>Pseudomonadota</taxon>
        <taxon>Alphaproteobacteria</taxon>
        <taxon>Hyphomicrobiales</taxon>
        <taxon>Rhizobiaceae</taxon>
        <taxon>Rhizobium/Agrobacterium group</taxon>
        <taxon>Rhizobium</taxon>
    </lineage>
</organism>
<sequence>MSNTPKTEKPEPKPDFTAHFRPLGIKAVAAAAMMLKRKPKLTPVR</sequence>
<dbReference type="AlphaFoldDB" id="A0A7W9Y5B8"/>
<name>A0A7W9Y5B8_9HYPH</name>
<dbReference type="RefSeq" id="WP_183991965.1">
    <property type="nucleotide sequence ID" value="NZ_BMHW01000001.1"/>
</dbReference>
<evidence type="ECO:0000313" key="2">
    <source>
        <dbReference type="Proteomes" id="UP000547879"/>
    </source>
</evidence>
<keyword evidence="2" id="KW-1185">Reference proteome</keyword>